<sequence>MPRALYLFIIALLLCVGAKRLPDKFLGKFKLEKSINLDEYLTARGYRWLARRLIMLASVTKIIKKAASGLPFRYDMDTLTWKKNVFYRDFVLGRQFESEELEEGLFKVKLDLKNGTDIMTENIVRIDDPDDDETFEYIREGEYLIMRTEWKGVHAAGYYRKI</sequence>
<comment type="similarity">
    <text evidence="1">Belongs to the calycin superfamily. Fatty-acid binding protein (FABP) family.</text>
</comment>
<accession>A0A0B2V0L9</accession>
<organism evidence="5 6">
    <name type="scientific">Toxocara canis</name>
    <name type="common">Canine roundworm</name>
    <dbReference type="NCBI Taxonomy" id="6265"/>
    <lineage>
        <taxon>Eukaryota</taxon>
        <taxon>Metazoa</taxon>
        <taxon>Ecdysozoa</taxon>
        <taxon>Nematoda</taxon>
        <taxon>Chromadorea</taxon>
        <taxon>Rhabditida</taxon>
        <taxon>Spirurina</taxon>
        <taxon>Ascaridomorpha</taxon>
        <taxon>Ascaridoidea</taxon>
        <taxon>Toxocaridae</taxon>
        <taxon>Toxocara</taxon>
    </lineage>
</organism>
<dbReference type="OMA" id="LIMRTTW"/>
<protein>
    <submittedName>
        <fullName evidence="5">Fatty acid-binding-like protein</fullName>
    </submittedName>
</protein>
<keyword evidence="4" id="KW-0732">Signal</keyword>
<evidence type="ECO:0000256" key="3">
    <source>
        <dbReference type="ARBA" id="ARBA00023121"/>
    </source>
</evidence>
<comment type="caution">
    <text evidence="5">The sequence shown here is derived from an EMBL/GenBank/DDBJ whole genome shotgun (WGS) entry which is preliminary data.</text>
</comment>
<dbReference type="PANTHER" id="PTHR22725">
    <property type="entry name" value="FATTY ACID-BINDING PROTEIN HOMOLOG 1-RELATED-RELATED"/>
    <property type="match status" value="1"/>
</dbReference>
<evidence type="ECO:0000313" key="6">
    <source>
        <dbReference type="Proteomes" id="UP000031036"/>
    </source>
</evidence>
<evidence type="ECO:0000313" key="5">
    <source>
        <dbReference type="EMBL" id="KHN74640.1"/>
    </source>
</evidence>
<dbReference type="AlphaFoldDB" id="A0A0B2V0L9"/>
<proteinExistence type="inferred from homology"/>
<dbReference type="InterPro" id="IPR012674">
    <property type="entry name" value="Calycin"/>
</dbReference>
<dbReference type="InterPro" id="IPR040094">
    <property type="entry name" value="Lbp1-4"/>
</dbReference>
<dbReference type="Proteomes" id="UP000031036">
    <property type="component" value="Unassembled WGS sequence"/>
</dbReference>
<dbReference type="CDD" id="cd00742">
    <property type="entry name" value="FABP"/>
    <property type="match status" value="1"/>
</dbReference>
<evidence type="ECO:0000256" key="4">
    <source>
        <dbReference type="SAM" id="SignalP"/>
    </source>
</evidence>
<evidence type="ECO:0000256" key="1">
    <source>
        <dbReference type="ARBA" id="ARBA00008390"/>
    </source>
</evidence>
<keyword evidence="6" id="KW-1185">Reference proteome</keyword>
<dbReference type="EMBL" id="JPKZ01002888">
    <property type="protein sequence ID" value="KHN74640.1"/>
    <property type="molecule type" value="Genomic_DNA"/>
</dbReference>
<feature type="signal peptide" evidence="4">
    <location>
        <begin position="1"/>
        <end position="18"/>
    </location>
</feature>
<dbReference type="OrthoDB" id="412780at2759"/>
<keyword evidence="2" id="KW-0813">Transport</keyword>
<dbReference type="STRING" id="6265.A0A0B2V0L9"/>
<gene>
    <name evidence="5" type="ORF">Tcan_10638</name>
</gene>
<dbReference type="SUPFAM" id="SSF50814">
    <property type="entry name" value="Lipocalins"/>
    <property type="match status" value="1"/>
</dbReference>
<dbReference type="PANTHER" id="PTHR22725:SF2">
    <property type="entry name" value="FATTY ACID-BINDING PROTEIN HOMOLOG 1-RELATED"/>
    <property type="match status" value="1"/>
</dbReference>
<name>A0A0B2V0L9_TOXCA</name>
<keyword evidence="3" id="KW-0446">Lipid-binding</keyword>
<dbReference type="GO" id="GO:0008289">
    <property type="term" value="F:lipid binding"/>
    <property type="evidence" value="ECO:0007669"/>
    <property type="project" value="UniProtKB-KW"/>
</dbReference>
<feature type="chain" id="PRO_5002095216" evidence="4">
    <location>
        <begin position="19"/>
        <end position="162"/>
    </location>
</feature>
<evidence type="ECO:0000256" key="2">
    <source>
        <dbReference type="ARBA" id="ARBA00022448"/>
    </source>
</evidence>
<dbReference type="Gene3D" id="2.40.128.20">
    <property type="match status" value="1"/>
</dbReference>
<reference evidence="5 6" key="1">
    <citation type="submission" date="2014-11" db="EMBL/GenBank/DDBJ databases">
        <title>Genetic blueprint of the zoonotic pathogen Toxocara canis.</title>
        <authorList>
            <person name="Zhu X.-Q."/>
            <person name="Korhonen P.K."/>
            <person name="Cai H."/>
            <person name="Young N.D."/>
            <person name="Nejsum P."/>
            <person name="von Samson-Himmelstjerna G."/>
            <person name="Boag P.R."/>
            <person name="Tan P."/>
            <person name="Li Q."/>
            <person name="Min J."/>
            <person name="Yang Y."/>
            <person name="Wang X."/>
            <person name="Fang X."/>
            <person name="Hall R.S."/>
            <person name="Hofmann A."/>
            <person name="Sternberg P.W."/>
            <person name="Jex A.R."/>
            <person name="Gasser R.B."/>
        </authorList>
    </citation>
    <scope>NUCLEOTIDE SEQUENCE [LARGE SCALE GENOMIC DNA]</scope>
    <source>
        <strain evidence="5">PN_DK_2014</strain>
    </source>
</reference>